<dbReference type="NCBIfam" id="TIGR03591">
    <property type="entry name" value="polynuc_phos"/>
    <property type="match status" value="1"/>
</dbReference>
<feature type="binding site" evidence="8">
    <location>
        <position position="486"/>
    </location>
    <ligand>
        <name>Mg(2+)</name>
        <dbReference type="ChEBI" id="CHEBI:18420"/>
    </ligand>
</feature>
<feature type="binding site" evidence="8">
    <location>
        <position position="492"/>
    </location>
    <ligand>
        <name>Mg(2+)</name>
        <dbReference type="ChEBI" id="CHEBI:18420"/>
    </ligand>
</feature>
<keyword evidence="3 8" id="KW-0808">Transferase</keyword>
<dbReference type="InterPro" id="IPR012162">
    <property type="entry name" value="PNPase"/>
</dbReference>
<dbReference type="Pfam" id="PF00013">
    <property type="entry name" value="KH_1"/>
    <property type="match status" value="1"/>
</dbReference>
<dbReference type="HAMAP" id="MF_01595">
    <property type="entry name" value="PNPase"/>
    <property type="match status" value="1"/>
</dbReference>
<dbReference type="InterPro" id="IPR004088">
    <property type="entry name" value="KH_dom_type_1"/>
</dbReference>
<dbReference type="NCBIfam" id="NF008805">
    <property type="entry name" value="PRK11824.1"/>
    <property type="match status" value="1"/>
</dbReference>
<dbReference type="SMART" id="SM00316">
    <property type="entry name" value="S1"/>
    <property type="match status" value="1"/>
</dbReference>
<dbReference type="STRING" id="1245910.OY14_04040"/>
<dbReference type="GO" id="GO:0004654">
    <property type="term" value="F:polyribonucleotide nucleotidyltransferase activity"/>
    <property type="evidence" value="ECO:0007669"/>
    <property type="project" value="UniProtKB-UniRule"/>
</dbReference>
<gene>
    <name evidence="8" type="primary">pnp</name>
    <name evidence="10" type="ORF">OY14_04040</name>
</gene>
<dbReference type="InterPro" id="IPR015848">
    <property type="entry name" value="PNPase_PH_RNA-bd_bac/org-type"/>
</dbReference>
<dbReference type="Pfam" id="PF00575">
    <property type="entry name" value="S1"/>
    <property type="match status" value="1"/>
</dbReference>
<dbReference type="Gene3D" id="3.30.1370.10">
    <property type="entry name" value="K Homology domain, type 1"/>
    <property type="match status" value="1"/>
</dbReference>
<comment type="function">
    <text evidence="8">Involved in mRNA degradation. Catalyzes the phosphorolysis of single-stranded polyribonucleotides processively in the 3'- to 5'-direction.</text>
</comment>
<protein>
    <recommendedName>
        <fullName evidence="8">Polyribonucleotide nucleotidyltransferase</fullName>
        <ecNumber evidence="8">2.7.7.8</ecNumber>
    </recommendedName>
    <alternativeName>
        <fullName evidence="8">Polynucleotide phosphorylase</fullName>
        <shortName evidence="8">PNPase</shortName>
    </alternativeName>
</protein>
<name>A0A0A7UWH0_9SPIR</name>
<dbReference type="GO" id="GO:0006402">
    <property type="term" value="P:mRNA catabolic process"/>
    <property type="evidence" value="ECO:0007669"/>
    <property type="project" value="UniProtKB-UniRule"/>
</dbReference>
<accession>A0A0A7UWH0</accession>
<keyword evidence="2 8" id="KW-0963">Cytoplasm</keyword>
<reference evidence="10 11" key="1">
    <citation type="journal article" date="2015" name="Genome Announc.">
        <title>Genome Sequence of Borrelia chilensis VA1, a South American Member of the Lyme Borreliosis Group.</title>
        <authorList>
            <person name="Huang W."/>
            <person name="Ojaimi C."/>
            <person name="Fallon J.T."/>
            <person name="Travisany D."/>
            <person name="Maass A."/>
            <person name="Ivanova L."/>
            <person name="Tomova A."/>
            <person name="Gonzalez-Acuna D."/>
            <person name="Godfrey H.P."/>
            <person name="Cabello F.C."/>
        </authorList>
    </citation>
    <scope>NUCLEOTIDE SEQUENCE [LARGE SCALE GENOMIC DNA]</scope>
    <source>
        <strain evidence="10 11">VA1</strain>
    </source>
</reference>
<dbReference type="KEGG" id="bchi:OY14_04040"/>
<dbReference type="InterPro" id="IPR036612">
    <property type="entry name" value="KH_dom_type_1_sf"/>
</dbReference>
<evidence type="ECO:0000259" key="9">
    <source>
        <dbReference type="PROSITE" id="PS50126"/>
    </source>
</evidence>
<keyword evidence="5 8" id="KW-0479">Metal-binding</keyword>
<keyword evidence="6 8" id="KW-0460">Magnesium</keyword>
<dbReference type="InterPro" id="IPR015847">
    <property type="entry name" value="ExoRNase_PH_dom2"/>
</dbReference>
<dbReference type="InterPro" id="IPR027408">
    <property type="entry name" value="PNPase/RNase_PH_dom_sf"/>
</dbReference>
<dbReference type="Pfam" id="PF03726">
    <property type="entry name" value="PNPase"/>
    <property type="match status" value="1"/>
</dbReference>
<keyword evidence="11" id="KW-1185">Reference proteome</keyword>
<dbReference type="InterPro" id="IPR020568">
    <property type="entry name" value="Ribosomal_Su5_D2-typ_SF"/>
</dbReference>
<evidence type="ECO:0000313" key="10">
    <source>
        <dbReference type="EMBL" id="AJA90581.1"/>
    </source>
</evidence>
<dbReference type="GO" id="GO:0003723">
    <property type="term" value="F:RNA binding"/>
    <property type="evidence" value="ECO:0007669"/>
    <property type="project" value="UniProtKB-UniRule"/>
</dbReference>
<dbReference type="GO" id="GO:0006396">
    <property type="term" value="P:RNA processing"/>
    <property type="evidence" value="ECO:0007669"/>
    <property type="project" value="InterPro"/>
</dbReference>
<dbReference type="AlphaFoldDB" id="A0A0A7UWH0"/>
<dbReference type="InterPro" id="IPR003029">
    <property type="entry name" value="S1_domain"/>
</dbReference>
<dbReference type="SUPFAM" id="SSF55666">
    <property type="entry name" value="Ribonuclease PH domain 2-like"/>
    <property type="match status" value="2"/>
</dbReference>
<dbReference type="PIRSF" id="PIRSF005499">
    <property type="entry name" value="PNPase"/>
    <property type="match status" value="1"/>
</dbReference>
<evidence type="ECO:0000256" key="8">
    <source>
        <dbReference type="HAMAP-Rule" id="MF_01595"/>
    </source>
</evidence>
<dbReference type="SUPFAM" id="SSF54211">
    <property type="entry name" value="Ribosomal protein S5 domain 2-like"/>
    <property type="match status" value="2"/>
</dbReference>
<dbReference type="GO" id="GO:0000175">
    <property type="term" value="F:3'-5'-RNA exonuclease activity"/>
    <property type="evidence" value="ECO:0007669"/>
    <property type="project" value="TreeGrafter"/>
</dbReference>
<dbReference type="GO" id="GO:0005829">
    <property type="term" value="C:cytosol"/>
    <property type="evidence" value="ECO:0007669"/>
    <property type="project" value="TreeGrafter"/>
</dbReference>
<dbReference type="Pfam" id="PF01138">
    <property type="entry name" value="RNase_PH"/>
    <property type="match status" value="2"/>
</dbReference>
<dbReference type="PANTHER" id="PTHR11252:SF0">
    <property type="entry name" value="POLYRIBONUCLEOTIDE NUCLEOTIDYLTRANSFERASE 1, MITOCHONDRIAL"/>
    <property type="match status" value="1"/>
</dbReference>
<dbReference type="EMBL" id="CP009910">
    <property type="protein sequence ID" value="AJA90581.1"/>
    <property type="molecule type" value="Genomic_DNA"/>
</dbReference>
<dbReference type="FunFam" id="3.30.230.70:FF:000001">
    <property type="entry name" value="Polyribonucleotide nucleotidyltransferase"/>
    <property type="match status" value="1"/>
</dbReference>
<dbReference type="CDD" id="cd11364">
    <property type="entry name" value="RNase_PH_PNPase_2"/>
    <property type="match status" value="1"/>
</dbReference>
<evidence type="ECO:0000256" key="7">
    <source>
        <dbReference type="ARBA" id="ARBA00022884"/>
    </source>
</evidence>
<evidence type="ECO:0000256" key="3">
    <source>
        <dbReference type="ARBA" id="ARBA00022679"/>
    </source>
</evidence>
<dbReference type="EC" id="2.7.7.8" evidence="8"/>
<organism evidence="10 11">
    <name type="scientific">Borreliella chilensis</name>
    <dbReference type="NCBI Taxonomy" id="1245910"/>
    <lineage>
        <taxon>Bacteria</taxon>
        <taxon>Pseudomonadati</taxon>
        <taxon>Spirochaetota</taxon>
        <taxon>Spirochaetia</taxon>
        <taxon>Spirochaetales</taxon>
        <taxon>Borreliaceae</taxon>
        <taxon>Borreliella</taxon>
    </lineage>
</organism>
<evidence type="ECO:0000256" key="6">
    <source>
        <dbReference type="ARBA" id="ARBA00022842"/>
    </source>
</evidence>
<dbReference type="InterPro" id="IPR036345">
    <property type="entry name" value="ExoRNase_PH_dom2_sf"/>
</dbReference>
<dbReference type="GO" id="GO:0000287">
    <property type="term" value="F:magnesium ion binding"/>
    <property type="evidence" value="ECO:0007669"/>
    <property type="project" value="UniProtKB-UniRule"/>
</dbReference>
<evidence type="ECO:0000256" key="2">
    <source>
        <dbReference type="ARBA" id="ARBA00022490"/>
    </source>
</evidence>
<evidence type="ECO:0000256" key="1">
    <source>
        <dbReference type="ARBA" id="ARBA00007404"/>
    </source>
</evidence>
<dbReference type="Gene3D" id="2.40.50.140">
    <property type="entry name" value="Nucleic acid-binding proteins"/>
    <property type="match status" value="1"/>
</dbReference>
<dbReference type="PROSITE" id="PS50084">
    <property type="entry name" value="KH_TYPE_1"/>
    <property type="match status" value="1"/>
</dbReference>
<dbReference type="CDD" id="cd11363">
    <property type="entry name" value="RNase_PH_PNPase_1"/>
    <property type="match status" value="1"/>
</dbReference>
<dbReference type="SUPFAM" id="SSF50249">
    <property type="entry name" value="Nucleic acid-binding proteins"/>
    <property type="match status" value="1"/>
</dbReference>
<evidence type="ECO:0000313" key="11">
    <source>
        <dbReference type="Proteomes" id="UP000030940"/>
    </source>
</evidence>
<comment type="similarity">
    <text evidence="1 8">Belongs to the polyribonucleotide nucleotidyltransferase family.</text>
</comment>
<evidence type="ECO:0000256" key="5">
    <source>
        <dbReference type="ARBA" id="ARBA00022723"/>
    </source>
</evidence>
<proteinExistence type="inferred from homology"/>
<keyword evidence="7 8" id="KW-0694">RNA-binding</keyword>
<dbReference type="SUPFAM" id="SSF54791">
    <property type="entry name" value="Eukaryotic type KH-domain (KH-domain type I)"/>
    <property type="match status" value="1"/>
</dbReference>
<dbReference type="SMART" id="SM00322">
    <property type="entry name" value="KH"/>
    <property type="match status" value="1"/>
</dbReference>
<dbReference type="CDD" id="cd02393">
    <property type="entry name" value="KH-I_PNPase"/>
    <property type="match status" value="1"/>
</dbReference>
<feature type="domain" description="S1 motif" evidence="9">
    <location>
        <begin position="622"/>
        <end position="717"/>
    </location>
</feature>
<comment type="cofactor">
    <cofactor evidence="8">
        <name>Mg(2+)</name>
        <dbReference type="ChEBI" id="CHEBI:18420"/>
    </cofactor>
</comment>
<comment type="catalytic activity">
    <reaction evidence="8">
        <text>RNA(n+1) + phosphate = RNA(n) + a ribonucleoside 5'-diphosphate</text>
        <dbReference type="Rhea" id="RHEA:22096"/>
        <dbReference type="Rhea" id="RHEA-COMP:14527"/>
        <dbReference type="Rhea" id="RHEA-COMP:17342"/>
        <dbReference type="ChEBI" id="CHEBI:43474"/>
        <dbReference type="ChEBI" id="CHEBI:57930"/>
        <dbReference type="ChEBI" id="CHEBI:140395"/>
        <dbReference type="EC" id="2.7.7.8"/>
    </reaction>
</comment>
<evidence type="ECO:0000256" key="4">
    <source>
        <dbReference type="ARBA" id="ARBA00022695"/>
    </source>
</evidence>
<dbReference type="PROSITE" id="PS50126">
    <property type="entry name" value="S1"/>
    <property type="match status" value="1"/>
</dbReference>
<dbReference type="InterPro" id="IPR001247">
    <property type="entry name" value="ExoRNase_PH_dom1"/>
</dbReference>
<dbReference type="Pfam" id="PF03725">
    <property type="entry name" value="RNase_PH_C"/>
    <property type="match status" value="1"/>
</dbReference>
<dbReference type="Proteomes" id="UP000030940">
    <property type="component" value="Chromosome"/>
</dbReference>
<dbReference type="PANTHER" id="PTHR11252">
    <property type="entry name" value="POLYRIBONUCLEOTIDE NUCLEOTIDYLTRANSFERASE"/>
    <property type="match status" value="1"/>
</dbReference>
<dbReference type="InterPro" id="IPR004087">
    <property type="entry name" value="KH_dom"/>
</dbReference>
<dbReference type="FunFam" id="3.30.1370.10:FF:000001">
    <property type="entry name" value="Polyribonucleotide nucleotidyltransferase"/>
    <property type="match status" value="1"/>
</dbReference>
<keyword evidence="4 8" id="KW-0548">Nucleotidyltransferase</keyword>
<comment type="subcellular location">
    <subcellularLocation>
        <location evidence="8">Cytoplasm</location>
    </subcellularLocation>
</comment>
<dbReference type="Gene3D" id="3.30.230.70">
    <property type="entry name" value="GHMP Kinase, N-terminal domain"/>
    <property type="match status" value="2"/>
</dbReference>
<dbReference type="InterPro" id="IPR012340">
    <property type="entry name" value="NA-bd_OB-fold"/>
</dbReference>
<dbReference type="HOGENOM" id="CLU_004217_2_2_12"/>
<sequence>MRKILKLKIGRDELVLETGFMAKQANGSVLATYGGSSVLATVCCSTNVREDLDFVPLSVEYNEKYYAAGKIPGGFIKREGKPKDKEILVSRLIDRPMRPLFDKRFGREIQVIPTTLATDQLNPPDIVGMNAAFTAVFLSDIPFNGPIAAVRMVYLNGKFIVNPSFEEIHDSDLDIVVAGSLNGITMVEGGANEVSEDILLSAIDSAHEYIKQICNAQKEFLNIVGEKEKLPLAFEEKIFEFKEELRDFVYADLKEACFVKGKLNRDKAITLLRNKSYEHFSSLEKLTDSNESLFHKAFDDFEKEIVRSSILNNKIRTDGRAPNEIRDILAEVDILSRTHGSALFTRGETQALAVTTLGTSIDEQIMDDIDGDKRLNFMLHYNFPPFSVGETGRLMTGRREIGHGHLAQRALESIVPGKNDFPYTIRVVSEVLESNGSSSMATVCAGSMSLMTAGVPVKRQVAGIAMGLVSEGEKYVVLSDILGEEDHLGDMDFKVAGTENGITGFQMDIKIENVTKQLMRDALEQARLGRIHILSIMNSVISNSRVGISEYAPKIVQLQIDIDKISLVIGSTGKTVKAITDEFEVKVQIEQNGKIILFGADDFKMQKAKEKIESIVREPKVGEIYEGVVKKINSFGAFIELTPAKEGFLSTRLKSRDSRYGSGRFGDSNNRYSRFGSGDNRRGNVGLVRPPKLEEGQRIKVRIIDIDKFGKIDLEIVKDKDY</sequence>
<dbReference type="FunFam" id="3.30.230.70:FF:000002">
    <property type="entry name" value="Polyribonucleotide nucleotidyltransferase"/>
    <property type="match status" value="1"/>
</dbReference>